<evidence type="ECO:0000313" key="2">
    <source>
        <dbReference type="EMBL" id="TFV69524.1"/>
    </source>
</evidence>
<evidence type="ECO:0000313" key="4">
    <source>
        <dbReference type="Proteomes" id="UP000298225"/>
    </source>
</evidence>
<reference evidence="2 3" key="2">
    <citation type="submission" date="2019-03" db="EMBL/GenBank/DDBJ databases">
        <title>Bradyrhizobium strains diversity.</title>
        <authorList>
            <person name="Urquiaga M.C.O."/>
            <person name="Hungria M."/>
            <person name="Delamuta J.R.M."/>
            <person name="Klepa M.S."/>
        </authorList>
    </citation>
    <scope>NUCLEOTIDE SEQUENCE [LARGE SCALE GENOMIC DNA]</scope>
    <source>
        <strain evidence="2 3">CNPSo 3426</strain>
    </source>
</reference>
<dbReference type="EMBL" id="SPQS01000026">
    <property type="protein sequence ID" value="TFV69524.1"/>
    <property type="molecule type" value="Genomic_DNA"/>
</dbReference>
<keyword evidence="4" id="KW-1185">Reference proteome</keyword>
<evidence type="ECO:0000313" key="1">
    <source>
        <dbReference type="EMBL" id="TFV35271.1"/>
    </source>
</evidence>
<accession>A0A4Y9NP68</accession>
<sequence length="561" mass="63118">MRTTNSSTSSRRITSFMVRKSGPSDPSNLMGNSARAIVHLRAQRHRKRLGLIFGAGASKALGFPGWEDLVNRIARHEAVQAEDVLSRAGEIKPPRSLAALTHMMFDHFRARKLSGAGLDTSVPLLQEQRIKSDWLRIIHSELYRDVPKAADDRKKSIEAHPYLKSFLDVVKASPLTVNYNFDDTIEKLLMFSRNEEEESTTRGYETIDKPNAQFQKPAGVIYHPNGFLPSRFDDGASADLVFDSDGFQDQLISAANGRYVHLSNHLSRNTCLLIGLSLDDTTLQSMLRQNAVASPGHIHYFVHFVGTDTSLSDETRKAVFDSNFTSYNLYTLFLDADGIRHLADLIRMPDSQFVRFQPNSRKLVYYVVGSIGAGKSTAASNFRSLITYDEWIDERLPELARPQSAEDDASSIDSWIAEQFRKKNYALNECKEGIHLVDRCPLDPLTFPGDKQAKAANLLATMTHENAMTIAQGHVIMLDCDLDELKHRNSLKHKYWEDDKLSSLINEIDLVYRDVPKTVLCTRGRSIDEVAREIARIIFLAEYTPVDIGAELQKHCEAVCA</sequence>
<dbReference type="Proteomes" id="UP000297700">
    <property type="component" value="Unassembled WGS sequence"/>
</dbReference>
<gene>
    <name evidence="2" type="ORF">E4K64_32980</name>
    <name evidence="1" type="ORF">E4K66_27515</name>
</gene>
<comment type="caution">
    <text evidence="2">The sequence shown here is derived from an EMBL/GenBank/DDBJ whole genome shotgun (WGS) entry which is preliminary data.</text>
</comment>
<name>A0A4Y9NP68_9BRAD</name>
<organism evidence="2 3">
    <name type="scientific">Bradyrhizobium frederickii</name>
    <dbReference type="NCBI Taxonomy" id="2560054"/>
    <lineage>
        <taxon>Bacteria</taxon>
        <taxon>Pseudomonadati</taxon>
        <taxon>Pseudomonadota</taxon>
        <taxon>Alphaproteobacteria</taxon>
        <taxon>Hyphomicrobiales</taxon>
        <taxon>Nitrobacteraceae</taxon>
        <taxon>Bradyrhizobium</taxon>
    </lineage>
</organism>
<proteinExistence type="predicted"/>
<dbReference type="Proteomes" id="UP000298225">
    <property type="component" value="Unassembled WGS sequence"/>
</dbReference>
<protein>
    <submittedName>
        <fullName evidence="2">Uncharacterized protein</fullName>
    </submittedName>
</protein>
<dbReference type="AlphaFoldDB" id="A0A4Y9NP68"/>
<dbReference type="EMBL" id="SPQU01000015">
    <property type="protein sequence ID" value="TFV35271.1"/>
    <property type="molecule type" value="Genomic_DNA"/>
</dbReference>
<evidence type="ECO:0000313" key="3">
    <source>
        <dbReference type="Proteomes" id="UP000297700"/>
    </source>
</evidence>
<accession>A0A4Y9KV76</accession>
<dbReference type="Pfam" id="PF13289">
    <property type="entry name" value="SIR2_2"/>
    <property type="match status" value="1"/>
</dbReference>
<dbReference type="SUPFAM" id="SSF52540">
    <property type="entry name" value="P-loop containing nucleoside triphosphate hydrolases"/>
    <property type="match status" value="1"/>
</dbReference>
<reference evidence="1 4" key="1">
    <citation type="submission" date="2019-03" db="EMBL/GenBank/DDBJ databases">
        <title>Bradyrhizobium strains diversity isolated from Chamaecrista fasciculata.</title>
        <authorList>
            <person name="Urquiaga M.C.O."/>
            <person name="Hungria M."/>
            <person name="Delamuta J.R.M."/>
        </authorList>
    </citation>
    <scope>NUCLEOTIDE SEQUENCE [LARGE SCALE GENOMIC DNA]</scope>
    <source>
        <strain evidence="1 4">CNPSo 3424</strain>
    </source>
</reference>
<dbReference type="OrthoDB" id="95129at2"/>
<dbReference type="InterPro" id="IPR027417">
    <property type="entry name" value="P-loop_NTPase"/>
</dbReference>
<dbReference type="Gene3D" id="3.40.50.300">
    <property type="entry name" value="P-loop containing nucleotide triphosphate hydrolases"/>
    <property type="match status" value="1"/>
</dbReference>